<feature type="binding site" evidence="14">
    <location>
        <position position="262"/>
    </location>
    <ligand>
        <name>Ca(2+)</name>
        <dbReference type="ChEBI" id="CHEBI:29108"/>
        <label>1</label>
    </ligand>
</feature>
<keyword evidence="4" id="KW-0645">Protease</keyword>
<dbReference type="Gene3D" id="2.110.10.10">
    <property type="entry name" value="Hemopexin-like domain"/>
    <property type="match status" value="1"/>
</dbReference>
<comment type="similarity">
    <text evidence="2">Belongs to the peptidase M10A family.</text>
</comment>
<dbReference type="GO" id="GO:0006508">
    <property type="term" value="P:proteolysis"/>
    <property type="evidence" value="ECO:0007669"/>
    <property type="project" value="UniProtKB-KW"/>
</dbReference>
<keyword evidence="20" id="KW-1185">Reference proteome</keyword>
<evidence type="ECO:0000256" key="9">
    <source>
        <dbReference type="ARBA" id="ARBA00022837"/>
    </source>
</evidence>
<feature type="binding site" evidence="13">
    <location>
        <position position="282"/>
    </location>
    <ligand>
        <name>Zn(2+)</name>
        <dbReference type="ChEBI" id="CHEBI:29105"/>
        <label>2</label>
        <note>catalytic</note>
    </ligand>
</feature>
<dbReference type="InterPro" id="IPR024079">
    <property type="entry name" value="MetalloPept_cat_dom_sf"/>
</dbReference>
<evidence type="ECO:0000256" key="11">
    <source>
        <dbReference type="ARBA" id="ARBA00023145"/>
    </source>
</evidence>
<keyword evidence="9 14" id="KW-0106">Calcium</keyword>
<feature type="compositionally biased region" description="Polar residues" evidence="16">
    <location>
        <begin position="342"/>
        <end position="354"/>
    </location>
</feature>
<accession>A0A2T7PHA0</accession>
<dbReference type="GO" id="GO:0030574">
    <property type="term" value="P:collagen catabolic process"/>
    <property type="evidence" value="ECO:0007669"/>
    <property type="project" value="TreeGrafter"/>
</dbReference>
<protein>
    <recommendedName>
        <fullName evidence="18">Peptidase metallopeptidase domain-containing protein</fullName>
    </recommendedName>
</protein>
<dbReference type="InterPro" id="IPR018487">
    <property type="entry name" value="Hemopexin-like_repeat"/>
</dbReference>
<dbReference type="PIRSF" id="PIRSF001191">
    <property type="entry name" value="Peptidase_M10A_matrix"/>
    <property type="match status" value="1"/>
</dbReference>
<evidence type="ECO:0000256" key="6">
    <source>
        <dbReference type="ARBA" id="ARBA00022729"/>
    </source>
</evidence>
<feature type="chain" id="PRO_5015688000" description="Peptidase metallopeptidase domain-containing protein" evidence="17">
    <location>
        <begin position="20"/>
        <end position="574"/>
    </location>
</feature>
<keyword evidence="3" id="KW-0964">Secreted</keyword>
<dbReference type="GO" id="GO:0005576">
    <property type="term" value="C:extracellular region"/>
    <property type="evidence" value="ECO:0007669"/>
    <property type="project" value="UniProtKB-SubCell"/>
</dbReference>
<evidence type="ECO:0000256" key="5">
    <source>
        <dbReference type="ARBA" id="ARBA00022723"/>
    </source>
</evidence>
<comment type="subcellular location">
    <subcellularLocation>
        <location evidence="1">Secreted</location>
    </subcellularLocation>
</comment>
<dbReference type="SUPFAM" id="SSF50923">
    <property type="entry name" value="Hemopexin-like domain"/>
    <property type="match status" value="1"/>
</dbReference>
<dbReference type="OrthoDB" id="1901267at2759"/>
<feature type="binding site" evidence="14">
    <location>
        <position position="257"/>
    </location>
    <ligand>
        <name>Ca(2+)</name>
        <dbReference type="ChEBI" id="CHEBI:29108"/>
        <label>2</label>
    </ligand>
</feature>
<organism evidence="19 20">
    <name type="scientific">Pomacea canaliculata</name>
    <name type="common">Golden apple snail</name>
    <dbReference type="NCBI Taxonomy" id="400727"/>
    <lineage>
        <taxon>Eukaryota</taxon>
        <taxon>Metazoa</taxon>
        <taxon>Spiralia</taxon>
        <taxon>Lophotrochozoa</taxon>
        <taxon>Mollusca</taxon>
        <taxon>Gastropoda</taxon>
        <taxon>Caenogastropoda</taxon>
        <taxon>Architaenioglossa</taxon>
        <taxon>Ampullarioidea</taxon>
        <taxon>Ampullariidae</taxon>
        <taxon>Pomacea</taxon>
    </lineage>
</organism>
<keyword evidence="5 13" id="KW-0479">Metal-binding</keyword>
<evidence type="ECO:0000256" key="2">
    <source>
        <dbReference type="ARBA" id="ARBA00010370"/>
    </source>
</evidence>
<dbReference type="Pfam" id="PF00413">
    <property type="entry name" value="Peptidase_M10"/>
    <property type="match status" value="1"/>
</dbReference>
<evidence type="ECO:0000259" key="18">
    <source>
        <dbReference type="SMART" id="SM00235"/>
    </source>
</evidence>
<dbReference type="PANTHER" id="PTHR10201:SF291">
    <property type="entry name" value="MATRIX METALLOPROTEINASE 1, ISOFORM C-RELATED"/>
    <property type="match status" value="1"/>
</dbReference>
<feature type="binding site" evidence="14">
    <location>
        <position position="264"/>
    </location>
    <ligand>
        <name>Ca(2+)</name>
        <dbReference type="ChEBI" id="CHEBI:29108"/>
        <label>1</label>
    </ligand>
</feature>
<sequence length="574" mass="64151">MISAKVCLRWTFLTTIVVAAWIEAAPARDSKSTDKVVVDKQEREIVQTRSESVASVRRERSATDTSGDDANTADNFLHAYGYFRKGKPLSLQTGLATGEAREESNEGDSTSDAVRMFQSYFGLPQTGRLDRVTMELMKKDRCGVADIPEENDKTTNLETPQSFALSGTKWEHDTLSWKLTKTTNKLSNEDQRRVMHEAFNVWSQTAPLTFREVRSNDNADIVILFGRNNHGDSYPFDGRGKVLAHAYGPGKSDLAGDAHFDDEEHWTRDAKTGSDLLMVASHELGHSLGLSHSRDPNALMYPYYGMQTALKLGDDDIQAIQSLYGTRLGPLPTTRRPPVVTQGSTASPQWTKSHMTAPTARATTRGPVTGSTTRPAGCNIDFDHVIEDDRNVYIGIKGDQAYRFTSEKLLPGYPVPVQSLFKGAPARPSTVFTSPEKKTTFFIEGNRLWRFTNNVHDGKTADIQFPEVIRFVLPLVDSAGNRRFFAFGTTYWFEYNFDEPSQLRPRSYSIVQYWPGVTTDVKYGIEWSDGHIYLVTPDSHVVLDHFRRPLKGGKQSGVPHWLQAVCMQTASLAG</sequence>
<feature type="binding site" evidence="14">
    <location>
        <position position="232"/>
    </location>
    <ligand>
        <name>Zn(2+)</name>
        <dbReference type="ChEBI" id="CHEBI:29105"/>
        <label>1</label>
    </ligand>
</feature>
<evidence type="ECO:0000256" key="8">
    <source>
        <dbReference type="ARBA" id="ARBA00022833"/>
    </source>
</evidence>
<evidence type="ECO:0000256" key="12">
    <source>
        <dbReference type="PIRSR" id="PIRSR001191-1"/>
    </source>
</evidence>
<feature type="binding site" description="in inhibited form" evidence="14">
    <location>
        <position position="142"/>
    </location>
    <ligand>
        <name>Zn(2+)</name>
        <dbReference type="ChEBI" id="CHEBI:29105"/>
        <label>2</label>
        <note>catalytic</note>
    </ligand>
</feature>
<feature type="region of interest" description="Disordered" evidence="16">
    <location>
        <begin position="328"/>
        <end position="374"/>
    </location>
</feature>
<keyword evidence="10" id="KW-0482">Metalloprotease</keyword>
<feature type="binding site" evidence="14">
    <location>
        <position position="238"/>
    </location>
    <ligand>
        <name>Ca(2+)</name>
        <dbReference type="ChEBI" id="CHEBI:29108"/>
        <label>3</label>
    </ligand>
</feature>
<feature type="region of interest" description="Disordered" evidence="16">
    <location>
        <begin position="48"/>
        <end position="70"/>
    </location>
</feature>
<keyword evidence="7" id="KW-0378">Hydrolase</keyword>
<keyword evidence="11" id="KW-0865">Zymogen</keyword>
<dbReference type="SUPFAM" id="SSF55486">
    <property type="entry name" value="Metalloproteases ('zincins'), catalytic domain"/>
    <property type="match status" value="1"/>
</dbReference>
<feature type="binding site" evidence="14">
    <location>
        <position position="220"/>
    </location>
    <ligand>
        <name>Ca(2+)</name>
        <dbReference type="ChEBI" id="CHEBI:29108"/>
        <label>2</label>
    </ligand>
</feature>
<feature type="binding site" evidence="14">
    <location>
        <position position="264"/>
    </location>
    <ligand>
        <name>Ca(2+)</name>
        <dbReference type="ChEBI" id="CHEBI:29108"/>
        <label>3</label>
    </ligand>
</feature>
<feature type="repeat" description="Hemopexin" evidence="15">
    <location>
        <begin position="377"/>
        <end position="424"/>
    </location>
</feature>
<comment type="cofactor">
    <cofactor evidence="14">
        <name>Zn(2+)</name>
        <dbReference type="ChEBI" id="CHEBI:29105"/>
    </cofactor>
    <text evidence="14">Binds 2 Zn(2+) ions per subunit.</text>
</comment>
<dbReference type="InterPro" id="IPR033739">
    <property type="entry name" value="M10A_MMP"/>
</dbReference>
<evidence type="ECO:0000256" key="1">
    <source>
        <dbReference type="ARBA" id="ARBA00004613"/>
    </source>
</evidence>
<dbReference type="CDD" id="cd04278">
    <property type="entry name" value="ZnMc_MMP"/>
    <property type="match status" value="1"/>
</dbReference>
<dbReference type="PRINTS" id="PR00138">
    <property type="entry name" value="MATRIXIN"/>
</dbReference>
<feature type="binding site" evidence="14">
    <location>
        <position position="300"/>
    </location>
    <ligand>
        <name>Zn(2+)</name>
        <dbReference type="ChEBI" id="CHEBI:29105"/>
        <label>2</label>
        <note>catalytic</note>
    </ligand>
</feature>
<dbReference type="Pfam" id="PF01471">
    <property type="entry name" value="PG_binding_1"/>
    <property type="match status" value="1"/>
</dbReference>
<feature type="binding site" evidence="14">
    <location>
        <position position="261"/>
    </location>
    <ligand>
        <name>Ca(2+)</name>
        <dbReference type="ChEBI" id="CHEBI:29108"/>
        <label>3</label>
    </ligand>
</feature>
<evidence type="ECO:0000256" key="4">
    <source>
        <dbReference type="ARBA" id="ARBA00022670"/>
    </source>
</evidence>
<evidence type="ECO:0000256" key="10">
    <source>
        <dbReference type="ARBA" id="ARBA00023049"/>
    </source>
</evidence>
<dbReference type="EMBL" id="PZQS01000004">
    <property type="protein sequence ID" value="PVD32788.1"/>
    <property type="molecule type" value="Genomic_DNA"/>
</dbReference>
<evidence type="ECO:0000256" key="16">
    <source>
        <dbReference type="SAM" id="MobiDB-lite"/>
    </source>
</evidence>
<dbReference type="InterPro" id="IPR006026">
    <property type="entry name" value="Peptidase_Metallo"/>
</dbReference>
<feature type="compositionally biased region" description="Low complexity" evidence="16">
    <location>
        <begin position="328"/>
        <end position="341"/>
    </location>
</feature>
<dbReference type="GO" id="GO:0030198">
    <property type="term" value="P:extracellular matrix organization"/>
    <property type="evidence" value="ECO:0007669"/>
    <property type="project" value="TreeGrafter"/>
</dbReference>
<reference evidence="19 20" key="1">
    <citation type="submission" date="2018-04" db="EMBL/GenBank/DDBJ databases">
        <title>The genome of golden apple snail Pomacea canaliculata provides insight into stress tolerance and invasive adaptation.</title>
        <authorList>
            <person name="Liu C."/>
            <person name="Liu B."/>
            <person name="Ren Y."/>
            <person name="Zhang Y."/>
            <person name="Wang H."/>
            <person name="Li S."/>
            <person name="Jiang F."/>
            <person name="Yin L."/>
            <person name="Zhang G."/>
            <person name="Qian W."/>
            <person name="Fan W."/>
        </authorList>
    </citation>
    <scope>NUCLEOTIDE SEQUENCE [LARGE SCALE GENOMIC DNA]</scope>
    <source>
        <strain evidence="19">SZHN2017</strain>
        <tissue evidence="19">Muscle</tissue>
    </source>
</reference>
<feature type="signal peptide" evidence="17">
    <location>
        <begin position="1"/>
        <end position="19"/>
    </location>
</feature>
<evidence type="ECO:0000256" key="3">
    <source>
        <dbReference type="ARBA" id="ARBA00022525"/>
    </source>
</evidence>
<feature type="binding site" evidence="13">
    <location>
        <position position="286"/>
    </location>
    <ligand>
        <name>Zn(2+)</name>
        <dbReference type="ChEBI" id="CHEBI:29105"/>
        <label>2</label>
        <note>catalytic</note>
    </ligand>
</feature>
<feature type="domain" description="Peptidase metallopeptidase" evidence="18">
    <location>
        <begin position="166"/>
        <end position="326"/>
    </location>
</feature>
<evidence type="ECO:0000313" key="20">
    <source>
        <dbReference type="Proteomes" id="UP000245119"/>
    </source>
</evidence>
<name>A0A2T7PHA0_POMCA</name>
<evidence type="ECO:0000256" key="13">
    <source>
        <dbReference type="PIRSR" id="PIRSR001191-2"/>
    </source>
</evidence>
<keyword evidence="6 17" id="KW-0732">Signal</keyword>
<dbReference type="PANTHER" id="PTHR10201">
    <property type="entry name" value="MATRIX METALLOPROTEINASE"/>
    <property type="match status" value="1"/>
</dbReference>
<comment type="caution">
    <text evidence="19">The sequence shown here is derived from an EMBL/GenBank/DDBJ whole genome shotgun (WGS) entry which is preliminary data.</text>
</comment>
<evidence type="ECO:0000313" key="19">
    <source>
        <dbReference type="EMBL" id="PVD32788.1"/>
    </source>
</evidence>
<evidence type="ECO:0000256" key="7">
    <source>
        <dbReference type="ARBA" id="ARBA00022801"/>
    </source>
</evidence>
<evidence type="ECO:0000256" key="17">
    <source>
        <dbReference type="SAM" id="SignalP"/>
    </source>
</evidence>
<dbReference type="AlphaFoldDB" id="A0A2T7PHA0"/>
<feature type="binding site" evidence="14">
    <location>
        <position position="245"/>
    </location>
    <ligand>
        <name>Zn(2+)</name>
        <dbReference type="ChEBI" id="CHEBI:29105"/>
        <label>1</label>
    </ligand>
</feature>
<feature type="binding site" evidence="14">
    <location>
        <position position="259"/>
    </location>
    <ligand>
        <name>Zn(2+)</name>
        <dbReference type="ChEBI" id="CHEBI:29105"/>
        <label>1</label>
    </ligand>
</feature>
<gene>
    <name evidence="19" type="ORF">C0Q70_08234</name>
</gene>
<feature type="active site" evidence="12">
    <location>
        <position position="283"/>
    </location>
</feature>
<dbReference type="GO" id="GO:0004222">
    <property type="term" value="F:metalloendopeptidase activity"/>
    <property type="evidence" value="ECO:0007669"/>
    <property type="project" value="InterPro"/>
</dbReference>
<dbReference type="InterPro" id="IPR021190">
    <property type="entry name" value="Pept_M10A"/>
</dbReference>
<proteinExistence type="inferred from homology"/>
<keyword evidence="8 13" id="KW-0862">Zinc</keyword>
<feature type="binding site" evidence="14">
    <location>
        <position position="383"/>
    </location>
    <ligand>
        <name>Ca(2+)</name>
        <dbReference type="ChEBI" id="CHEBI:29108"/>
        <label>4</label>
    </ligand>
</feature>
<dbReference type="Proteomes" id="UP000245119">
    <property type="component" value="Linkage Group LG4"/>
</dbReference>
<dbReference type="FunFam" id="3.40.390.10:FF:000007">
    <property type="entry name" value="Collagenase 3"/>
    <property type="match status" value="1"/>
</dbReference>
<dbReference type="InterPro" id="IPR001818">
    <property type="entry name" value="Pept_M10_metallopeptidase"/>
</dbReference>
<dbReference type="GO" id="GO:0031012">
    <property type="term" value="C:extracellular matrix"/>
    <property type="evidence" value="ECO:0007669"/>
    <property type="project" value="InterPro"/>
</dbReference>
<dbReference type="SMART" id="SM00235">
    <property type="entry name" value="ZnMc"/>
    <property type="match status" value="1"/>
</dbReference>
<dbReference type="GO" id="GO:0008270">
    <property type="term" value="F:zinc ion binding"/>
    <property type="evidence" value="ECO:0007669"/>
    <property type="project" value="InterPro"/>
</dbReference>
<dbReference type="InterPro" id="IPR002477">
    <property type="entry name" value="Peptidoglycan-bd-like"/>
</dbReference>
<feature type="compositionally biased region" description="Low complexity" evidence="16">
    <location>
        <begin position="356"/>
        <end position="370"/>
    </location>
</feature>
<feature type="binding site" evidence="14">
    <location>
        <position position="230"/>
    </location>
    <ligand>
        <name>Zn(2+)</name>
        <dbReference type="ChEBI" id="CHEBI:29105"/>
        <label>1</label>
    </ligand>
</feature>
<dbReference type="InterPro" id="IPR036375">
    <property type="entry name" value="Hemopexin-like_dom_sf"/>
</dbReference>
<evidence type="ECO:0000256" key="15">
    <source>
        <dbReference type="PROSITE-ProRule" id="PRU01011"/>
    </source>
</evidence>
<dbReference type="PROSITE" id="PS51642">
    <property type="entry name" value="HEMOPEXIN_2"/>
    <property type="match status" value="1"/>
</dbReference>
<dbReference type="Gene3D" id="3.40.390.10">
    <property type="entry name" value="Collagenase (Catalytic Domain)"/>
    <property type="match status" value="1"/>
</dbReference>
<feature type="binding site" evidence="13">
    <location>
        <position position="292"/>
    </location>
    <ligand>
        <name>Zn(2+)</name>
        <dbReference type="ChEBI" id="CHEBI:29105"/>
        <label>2</label>
        <note>catalytic</note>
    </ligand>
</feature>
<feature type="binding site" evidence="14">
    <location>
        <position position="237"/>
    </location>
    <ligand>
        <name>Ca(2+)</name>
        <dbReference type="ChEBI" id="CHEBI:29108"/>
        <label>3</label>
    </ligand>
</feature>
<comment type="cofactor">
    <cofactor evidence="14">
        <name>Ca(2+)</name>
        <dbReference type="ChEBI" id="CHEBI:29108"/>
    </cofactor>
    <text evidence="14">Can bind about 5 Ca(2+) ions per subunit.</text>
</comment>
<evidence type="ECO:0000256" key="14">
    <source>
        <dbReference type="PIRSR" id="PIRSR621190-2"/>
    </source>
</evidence>